<dbReference type="PANTHER" id="PTHR24148:SF64">
    <property type="entry name" value="HETEROKARYON INCOMPATIBILITY DOMAIN-CONTAINING PROTEIN"/>
    <property type="match status" value="1"/>
</dbReference>
<dbReference type="InterPro" id="IPR010730">
    <property type="entry name" value="HET"/>
</dbReference>
<protein>
    <submittedName>
        <fullName evidence="3">Heterokaryon incompatibility</fullName>
    </submittedName>
</protein>
<dbReference type="Proteomes" id="UP000076874">
    <property type="component" value="Unassembled WGS sequence"/>
</dbReference>
<dbReference type="EMBL" id="AZHD01000005">
    <property type="protein sequence ID" value="OAA63670.1"/>
    <property type="molecule type" value="Genomic_DNA"/>
</dbReference>
<dbReference type="STRING" id="1081102.A0A162MLA5"/>
<dbReference type="AlphaFoldDB" id="A0A162MLA5"/>
<sequence>MTEIAADNSHLVERLARAVLRSPHATNSHGLQASSTHAHGIHAHSVLAQRDVRDIYLDAHIDHVSSAACKDIRVLDLDPAKDYDAPLVGRLRVITLSENETEPFSALSYVWGADANDPQHEIALYYGETAAGRSRLANLRITRNCSDALRRIRARHGMAKILAGAHTTIWVDAICINQQDPAEKPHQVLLMKDVYTWADKTFVWLHTAADDHGAQQERMQRLLELVHKASALTLRPMDEALPVPRQTIFWRRLLSCRADMARSCGVAVRFLPFIVLFRLVKTLFIGMAVTSALQKPTFKEDLEALLAHEWFHRAWTYQETLLPCHITVLFGRETELPWTELVRGLWKISVLDTRQTTKLRREDCVCYYRLADGEDDTTANSKSNSFFTLQGLFFSWYHFNRTSSRYPQRLGEVLRRRPRRSQVDVEVGQSTATLAAKASTNVRQALPARIMRAMVVGVCCLNVWMCLAGIMVFFIPIGIMEYRAAAFGIKPSTLVMILSESLGFILAFSAIVPLLSTRSYMMTVEAWGNDDAFAGSWLVDAVADSRATILAMRHRRTTDLRDKAYAFYGIMDALEVDLRPVDYRRPSVDVLRDLCIDMLSWRPAMVMMLIDAGRLDDGDPRDTRPSWMPRWENTTSKSIVFEGHFLKAQTEAHMWSDYFFATILPGGAVLRVAGVPLDTVSFCCEPFSRLHVDSSPAMWTRAVEQFSGWLKTVMYVAMRRDSGLVRRIHPNFWRRWVLRRGAESLPLPRMASMVRYYVVFVLSQTQSCGEPEESVDKMCYPASNFIANHLVYGHPLCASDLAHRLMNDAPEKTRESFRSMINRMVDFQIQPFVTAGGLVGCGSKGVAPGDSVYLIGGVPAPMVLRPALPRGVLEVVCSAFVLGYMSNYDSLSDFDREKFVYIDLV</sequence>
<dbReference type="Pfam" id="PF06985">
    <property type="entry name" value="HET"/>
    <property type="match status" value="1"/>
</dbReference>
<keyword evidence="4" id="KW-1185">Reference proteome</keyword>
<keyword evidence="1" id="KW-0812">Transmembrane</keyword>
<feature type="transmembrane region" description="Helical" evidence="1">
    <location>
        <begin position="495"/>
        <end position="515"/>
    </location>
</feature>
<accession>A0A162MLA5</accession>
<comment type="caution">
    <text evidence="3">The sequence shown here is derived from an EMBL/GenBank/DDBJ whole genome shotgun (WGS) entry which is preliminary data.</text>
</comment>
<evidence type="ECO:0000259" key="2">
    <source>
        <dbReference type="Pfam" id="PF06985"/>
    </source>
</evidence>
<keyword evidence="1" id="KW-1133">Transmembrane helix</keyword>
<gene>
    <name evidence="3" type="ORF">SPI_03833</name>
</gene>
<evidence type="ECO:0000313" key="3">
    <source>
        <dbReference type="EMBL" id="OAA63670.1"/>
    </source>
</evidence>
<feature type="domain" description="Heterokaryon incompatibility" evidence="2">
    <location>
        <begin position="104"/>
        <end position="319"/>
    </location>
</feature>
<dbReference type="PANTHER" id="PTHR24148">
    <property type="entry name" value="ANKYRIN REPEAT DOMAIN-CONTAINING PROTEIN 39 HOMOLOG-RELATED"/>
    <property type="match status" value="1"/>
</dbReference>
<organism evidence="3 4">
    <name type="scientific">Niveomyces insectorum RCEF 264</name>
    <dbReference type="NCBI Taxonomy" id="1081102"/>
    <lineage>
        <taxon>Eukaryota</taxon>
        <taxon>Fungi</taxon>
        <taxon>Dikarya</taxon>
        <taxon>Ascomycota</taxon>
        <taxon>Pezizomycotina</taxon>
        <taxon>Sordariomycetes</taxon>
        <taxon>Hypocreomycetidae</taxon>
        <taxon>Hypocreales</taxon>
        <taxon>Cordycipitaceae</taxon>
        <taxon>Niveomyces</taxon>
    </lineage>
</organism>
<evidence type="ECO:0000256" key="1">
    <source>
        <dbReference type="SAM" id="Phobius"/>
    </source>
</evidence>
<dbReference type="InterPro" id="IPR052895">
    <property type="entry name" value="HetReg/Transcr_Mod"/>
</dbReference>
<reference evidence="3 4" key="1">
    <citation type="journal article" date="2016" name="Genome Biol. Evol.">
        <title>Divergent and convergent evolution of fungal pathogenicity.</title>
        <authorList>
            <person name="Shang Y."/>
            <person name="Xiao G."/>
            <person name="Zheng P."/>
            <person name="Cen K."/>
            <person name="Zhan S."/>
            <person name="Wang C."/>
        </authorList>
    </citation>
    <scope>NUCLEOTIDE SEQUENCE [LARGE SCALE GENOMIC DNA]</scope>
    <source>
        <strain evidence="3 4">RCEF 264</strain>
    </source>
</reference>
<evidence type="ECO:0000313" key="4">
    <source>
        <dbReference type="Proteomes" id="UP000076874"/>
    </source>
</evidence>
<dbReference type="OrthoDB" id="4870044at2759"/>
<name>A0A162MLA5_9HYPO</name>
<keyword evidence="1" id="KW-0472">Membrane</keyword>
<proteinExistence type="predicted"/>
<feature type="transmembrane region" description="Helical" evidence="1">
    <location>
        <begin position="453"/>
        <end position="475"/>
    </location>
</feature>